<evidence type="ECO:0000313" key="4">
    <source>
        <dbReference type="Proteomes" id="UP000190890"/>
    </source>
</evidence>
<proteinExistence type="predicted"/>
<organism evidence="3 4">
    <name type="scientific">Clostridium puniceum</name>
    <dbReference type="NCBI Taxonomy" id="29367"/>
    <lineage>
        <taxon>Bacteria</taxon>
        <taxon>Bacillati</taxon>
        <taxon>Bacillota</taxon>
        <taxon>Clostridia</taxon>
        <taxon>Eubacteriales</taxon>
        <taxon>Clostridiaceae</taxon>
        <taxon>Clostridium</taxon>
    </lineage>
</organism>
<dbReference type="InterPro" id="IPR036265">
    <property type="entry name" value="HIT-like_sf"/>
</dbReference>
<dbReference type="Pfam" id="PF16285">
    <property type="entry name" value="DUF4931_N"/>
    <property type="match status" value="1"/>
</dbReference>
<comment type="caution">
    <text evidence="3">The sequence shown here is derived from an EMBL/GenBank/DDBJ whole genome shotgun (WGS) entry which is preliminary data.</text>
</comment>
<reference evidence="3 4" key="1">
    <citation type="submission" date="2016-05" db="EMBL/GenBank/DDBJ databases">
        <title>Microbial solvent formation.</title>
        <authorList>
            <person name="Poehlein A."/>
            <person name="Montoya Solano J.D."/>
            <person name="Flitsch S."/>
            <person name="Krabben P."/>
            <person name="Duerre P."/>
            <person name="Daniel R."/>
        </authorList>
    </citation>
    <scope>NUCLEOTIDE SEQUENCE [LARGE SCALE GENOMIC DNA]</scope>
    <source>
        <strain evidence="3 4">DSM 2619</strain>
    </source>
</reference>
<dbReference type="SUPFAM" id="SSF54197">
    <property type="entry name" value="HIT-like"/>
    <property type="match status" value="1"/>
</dbReference>
<keyword evidence="4" id="KW-1185">Reference proteome</keyword>
<accession>A0A1S8T725</accession>
<dbReference type="PIRSF" id="PIRSF031505">
    <property type="entry name" value="GalT_short"/>
    <property type="match status" value="1"/>
</dbReference>
<feature type="domain" description="DUF4931" evidence="1">
    <location>
        <begin position="12"/>
        <end position="136"/>
    </location>
</feature>
<protein>
    <recommendedName>
        <fullName evidence="5">Galactose-1-phosphate uridylyltransferase</fullName>
    </recommendedName>
</protein>
<dbReference type="InterPro" id="IPR049285">
    <property type="entry name" value="DUF4931_C"/>
</dbReference>
<dbReference type="STRING" id="29367.CLPUN_45650"/>
<evidence type="ECO:0000313" key="3">
    <source>
        <dbReference type="EMBL" id="OOM73424.1"/>
    </source>
</evidence>
<evidence type="ECO:0008006" key="5">
    <source>
        <dbReference type="Google" id="ProtNLM"/>
    </source>
</evidence>
<evidence type="ECO:0000259" key="2">
    <source>
        <dbReference type="Pfam" id="PF20956"/>
    </source>
</evidence>
<dbReference type="AlphaFoldDB" id="A0A1S8T725"/>
<dbReference type="Pfam" id="PF20956">
    <property type="entry name" value="DUF4931_C"/>
    <property type="match status" value="1"/>
</dbReference>
<evidence type="ECO:0000259" key="1">
    <source>
        <dbReference type="Pfam" id="PF16285"/>
    </source>
</evidence>
<feature type="domain" description="DUF4931" evidence="2">
    <location>
        <begin position="141"/>
        <end position="258"/>
    </location>
</feature>
<gene>
    <name evidence="3" type="ORF">CLPUN_45650</name>
</gene>
<dbReference type="Gene3D" id="3.30.428.10">
    <property type="entry name" value="HIT-like"/>
    <property type="match status" value="1"/>
</dbReference>
<dbReference type="EMBL" id="LZZM01000217">
    <property type="protein sequence ID" value="OOM73424.1"/>
    <property type="molecule type" value="Genomic_DNA"/>
</dbReference>
<dbReference type="Proteomes" id="UP000190890">
    <property type="component" value="Unassembled WGS sequence"/>
</dbReference>
<dbReference type="InterPro" id="IPR046322">
    <property type="entry name" value="DUF4931"/>
</dbReference>
<name>A0A1S8T725_9CLOT</name>
<dbReference type="InterPro" id="IPR012361">
    <property type="entry name" value="GalT_short"/>
</dbReference>
<sequence length="259" mass="30559">MIQMEKEKYLVFLNEINKDKPNEFKKVNIKKCPFCNRAELTDIIDEKGPFILLKNKYPTIKDTYQLVLIETYNCDTDMGEYSIEHMEELIRFGVKHWLKIEENGEFTSVIFYKNHGPNSGGSLKHPHMQIVGLNEIDYKAKIKDEYFEGIEIHKSDQCLVNLSHRPFNGFTEFNIIINDDLYGLNELAYNLRKVVHYLLNNYFVKCDSFNIFFYHLKEKIICKIMPRFSSSPLLLGYGIKQISSCEQEIADKLKTMYFQ</sequence>